<evidence type="ECO:0000313" key="1">
    <source>
        <dbReference type="EMBL" id="GMF64654.1"/>
    </source>
</evidence>
<dbReference type="EMBL" id="BSXW01012426">
    <property type="protein sequence ID" value="GMF64654.1"/>
    <property type="molecule type" value="Genomic_DNA"/>
</dbReference>
<dbReference type="Gene3D" id="3.30.420.10">
    <property type="entry name" value="Ribonuclease H-like superfamily/Ribonuclease H"/>
    <property type="match status" value="1"/>
</dbReference>
<name>A0A9W7D9M6_9STRA</name>
<dbReference type="PANTHER" id="PTHR47169:SF2">
    <property type="entry name" value="OS01G0541250 PROTEIN"/>
    <property type="match status" value="1"/>
</dbReference>
<dbReference type="InterPro" id="IPR036397">
    <property type="entry name" value="RNaseH_sf"/>
</dbReference>
<evidence type="ECO:0000313" key="2">
    <source>
        <dbReference type="Proteomes" id="UP001165083"/>
    </source>
</evidence>
<dbReference type="Proteomes" id="UP001165083">
    <property type="component" value="Unassembled WGS sequence"/>
</dbReference>
<dbReference type="GO" id="GO:0003676">
    <property type="term" value="F:nucleic acid binding"/>
    <property type="evidence" value="ECO:0007669"/>
    <property type="project" value="InterPro"/>
</dbReference>
<dbReference type="OrthoDB" id="122798at2759"/>
<accession>A0A9W7D9M6</accession>
<dbReference type="AlphaFoldDB" id="A0A9W7D9M6"/>
<proteinExistence type="predicted"/>
<sequence>MTPNRPKTQCKRKNLTPAERAEVVAFLIQVSDELQPPIGAIQECAARYACSSDQISRLWRRTVQDIKAGNPINYNSGRKGRSGRKTLLTTEFRLDLNHAIELVPLEDRTDIRTLANALGIAKSTLHDYFLAGVFRCHTTRLKPMLTDAQRVERLRFAASFVHRGPANRLKFDSMMDFVHLDEKWFYLKKDKQRFYLGEFEEDPYISVKNKNYIVKVMFLVAVARPRWVAKSHRIWDGKIGLWPFAIYEPAQRSSKNRAAGTLELKTYNVDRDIYRQALCRMVIPRIKAIWPSGKRVVLQHDNAKPHVEADDPEVVAACREGGWDMKIRPQPANSPDYNANDLGFFASLQSLHFTSVH</sequence>
<protein>
    <submittedName>
        <fullName evidence="1">Unnamed protein product</fullName>
    </submittedName>
</protein>
<comment type="caution">
    <text evidence="1">The sequence shown here is derived from an EMBL/GenBank/DDBJ whole genome shotgun (WGS) entry which is preliminary data.</text>
</comment>
<organism evidence="1 2">
    <name type="scientific">Phytophthora lilii</name>
    <dbReference type="NCBI Taxonomy" id="2077276"/>
    <lineage>
        <taxon>Eukaryota</taxon>
        <taxon>Sar</taxon>
        <taxon>Stramenopiles</taxon>
        <taxon>Oomycota</taxon>
        <taxon>Peronosporomycetes</taxon>
        <taxon>Peronosporales</taxon>
        <taxon>Peronosporaceae</taxon>
        <taxon>Phytophthora</taxon>
    </lineage>
</organism>
<dbReference type="PANTHER" id="PTHR47169">
    <property type="entry name" value="OS01G0541250 PROTEIN"/>
    <property type="match status" value="1"/>
</dbReference>
<reference evidence="1" key="1">
    <citation type="submission" date="2023-04" db="EMBL/GenBank/DDBJ databases">
        <title>Phytophthora lilii NBRC 32176.</title>
        <authorList>
            <person name="Ichikawa N."/>
            <person name="Sato H."/>
            <person name="Tonouchi N."/>
        </authorList>
    </citation>
    <scope>NUCLEOTIDE SEQUENCE</scope>
    <source>
        <strain evidence="1">NBRC 32176</strain>
    </source>
</reference>
<keyword evidence="2" id="KW-1185">Reference proteome</keyword>
<gene>
    <name evidence="1" type="ORF">Plil01_001743300</name>
</gene>